<keyword evidence="7" id="KW-1185">Reference proteome</keyword>
<dbReference type="InterPro" id="IPR041664">
    <property type="entry name" value="AAA_16"/>
</dbReference>
<evidence type="ECO:0000259" key="5">
    <source>
        <dbReference type="Pfam" id="PF22703"/>
    </source>
</evidence>
<feature type="domain" description="Orc1-like AAA ATPase" evidence="4">
    <location>
        <begin position="36"/>
        <end position="182"/>
    </location>
</feature>
<accession>A0AAE3FXH3</accession>
<dbReference type="InterPro" id="IPR055237">
    <property type="entry name" value="Cdc6_lid"/>
</dbReference>
<keyword evidence="3" id="KW-0067">ATP-binding</keyword>
<dbReference type="InterPro" id="IPR027417">
    <property type="entry name" value="P-loop_NTPase"/>
</dbReference>
<comment type="caution">
    <text evidence="6">The sequence shown here is derived from an EMBL/GenBank/DDBJ whole genome shotgun (WGS) entry which is preliminary data.</text>
</comment>
<evidence type="ECO:0000259" key="4">
    <source>
        <dbReference type="Pfam" id="PF13191"/>
    </source>
</evidence>
<dbReference type="GO" id="GO:0005524">
    <property type="term" value="F:ATP binding"/>
    <property type="evidence" value="ECO:0007669"/>
    <property type="project" value="UniProtKB-KW"/>
</dbReference>
<evidence type="ECO:0000256" key="1">
    <source>
        <dbReference type="ARBA" id="ARBA00022705"/>
    </source>
</evidence>
<reference evidence="6" key="1">
    <citation type="journal article" date="2022" name="Syst. Appl. Microbiol.">
        <title>Natronocalculus amylovorans gen. nov., sp. nov., and Natranaeroarchaeum aerophilus sp. nov., dominant culturable amylolytic natronoarchaea from hypersaline soda lakes in southwestern Siberia.</title>
        <authorList>
            <person name="Sorokin D.Y."/>
            <person name="Elcheninov A.G."/>
            <person name="Khizhniak T.V."/>
            <person name="Koenen M."/>
            <person name="Bale N.J."/>
            <person name="Damste J.S.S."/>
            <person name="Kublanov I.V."/>
        </authorList>
    </citation>
    <scope>NUCLEOTIDE SEQUENCE</scope>
    <source>
        <strain evidence="6">AArc-St2</strain>
    </source>
</reference>
<evidence type="ECO:0000313" key="7">
    <source>
        <dbReference type="Proteomes" id="UP001203207"/>
    </source>
</evidence>
<evidence type="ECO:0000256" key="3">
    <source>
        <dbReference type="ARBA" id="ARBA00022840"/>
    </source>
</evidence>
<protein>
    <submittedName>
        <fullName evidence="6">AAA family ATPase</fullName>
    </submittedName>
</protein>
<dbReference type="Pfam" id="PF13191">
    <property type="entry name" value="AAA_16"/>
    <property type="match status" value="1"/>
</dbReference>
<dbReference type="SUPFAM" id="SSF52540">
    <property type="entry name" value="P-loop containing nucleoside triphosphate hydrolases"/>
    <property type="match status" value="1"/>
</dbReference>
<dbReference type="Gene3D" id="1.10.8.60">
    <property type="match status" value="1"/>
</dbReference>
<dbReference type="Proteomes" id="UP001203207">
    <property type="component" value="Unassembled WGS sequence"/>
</dbReference>
<reference evidence="6" key="2">
    <citation type="submission" date="2022-02" db="EMBL/GenBank/DDBJ databases">
        <authorList>
            <person name="Elcheninov A.G."/>
            <person name="Sorokin D.Y."/>
            <person name="Kublanov I.V."/>
        </authorList>
    </citation>
    <scope>NUCLEOTIDE SEQUENCE</scope>
    <source>
        <strain evidence="6">AArc-St2</strain>
    </source>
</reference>
<proteinExistence type="predicted"/>
<dbReference type="GO" id="GO:0006260">
    <property type="term" value="P:DNA replication"/>
    <property type="evidence" value="ECO:0007669"/>
    <property type="project" value="UniProtKB-KW"/>
</dbReference>
<evidence type="ECO:0000256" key="2">
    <source>
        <dbReference type="ARBA" id="ARBA00022741"/>
    </source>
</evidence>
<feature type="domain" description="Cdc6 AAA+ ATPase-type lid" evidence="5">
    <location>
        <begin position="223"/>
        <end position="283"/>
    </location>
</feature>
<keyword evidence="1" id="KW-0235">DNA replication</keyword>
<keyword evidence="2" id="KW-0547">Nucleotide-binding</keyword>
<evidence type="ECO:0000313" key="6">
    <source>
        <dbReference type="EMBL" id="MCL9817134.1"/>
    </source>
</evidence>
<dbReference type="EMBL" id="JAKRVX010000003">
    <property type="protein sequence ID" value="MCL9817134.1"/>
    <property type="molecule type" value="Genomic_DNA"/>
</dbReference>
<dbReference type="Pfam" id="PF22703">
    <property type="entry name" value="Cdc6_lid"/>
    <property type="match status" value="1"/>
</dbReference>
<name>A0AAE3FXH3_9EURY</name>
<dbReference type="Gene3D" id="3.40.50.300">
    <property type="entry name" value="P-loop containing nucleotide triphosphate hydrolases"/>
    <property type="match status" value="1"/>
</dbReference>
<gene>
    <name evidence="6" type="ORF">AArcSt2_09280</name>
</gene>
<sequence>MNIDERIARRRQIETRPRLVLEYDQLSPVYHLTDPTGRGSLLEQLLDVYEPAFTGEQPENLYLWGPKGSGKSAVVTALFSGFRRLRRQQTAPIYTTTRVDSINPIDFVYVDSREATTQFSLYHTILDQLVENEVPKHGIGTDTIYDQLASWLQPTTAGAVIAIDHVDESKRRSVATLQSQLSDFEESISYTLIGRRAPEMIDCEMEQLLTKQLDRYQTHALIEILTTRLSNGLVRNALSHEQLRTVATWATGDAHDALAAVFSAAVVAETEGSERILDEHLQTGMDSVPQPCVALGQVLSVSESRRAVLRELIALREDDRSSVGTATGAISKRSIDLSPTTVERFLYELAEVGIIKRIQAERESDIGRPPSKIEFQFPTIVFNKLTEYSNTDVKK</sequence>
<dbReference type="AlphaFoldDB" id="A0AAE3FXH3"/>
<organism evidence="6 7">
    <name type="scientific">Natronocalculus amylovorans</name>
    <dbReference type="NCBI Taxonomy" id="2917812"/>
    <lineage>
        <taxon>Archaea</taxon>
        <taxon>Methanobacteriati</taxon>
        <taxon>Methanobacteriota</taxon>
        <taxon>Stenosarchaea group</taxon>
        <taxon>Halobacteria</taxon>
        <taxon>Halobacteriales</taxon>
        <taxon>Haloferacaceae</taxon>
        <taxon>Natronocalculus</taxon>
    </lineage>
</organism>
<dbReference type="RefSeq" id="WP_250584132.1">
    <property type="nucleotide sequence ID" value="NZ_JAKRVX010000003.1"/>
</dbReference>